<dbReference type="EMBL" id="HBUF01610018">
    <property type="protein sequence ID" value="CAG6778527.1"/>
    <property type="molecule type" value="Transcribed_RNA"/>
</dbReference>
<proteinExistence type="inferred from homology"/>
<comment type="subcellular location">
    <subcellularLocation>
        <location evidence="1 7">Membrane</location>
        <topology evidence="1 7">Multi-pass membrane protein</topology>
    </subcellularLocation>
</comment>
<evidence type="ECO:0000313" key="8">
    <source>
        <dbReference type="EMBL" id="CAG6778527.1"/>
    </source>
</evidence>
<keyword evidence="4 7" id="KW-1133">Transmembrane helix</keyword>
<dbReference type="InterPro" id="IPR018503">
    <property type="entry name" value="Tetraspanin_CS"/>
</dbReference>
<comment type="similarity">
    <text evidence="2 7">Belongs to the tetraspanin (TM4SF) family.</text>
</comment>
<sequence length="248" mass="27130">MKIKLSLGNVLIKYMLFTFNLIFVMTGIALLGFGFLVKTLYHNYEHFLTPKYFDVASMFVTVGGIVVVVAFLGCCGAIKESAWMVLTFGLLLGTLFIVELAGAAGSFVLSANAIPVIQAKFNETMKLYSHSKEISRVWDLLQSNLECCGSQNYTDWYPILNNSLPMSCCGNQIGAIGSLSCNEQSAFLHKPPCANILGHIVKENAGSIAVVALGIASVQFCVICFFQMLGIMFACTLGKSIRHQYQNM</sequence>
<dbReference type="InterPro" id="IPR000301">
    <property type="entry name" value="Tetraspanin_animals"/>
</dbReference>
<evidence type="ECO:0000256" key="6">
    <source>
        <dbReference type="PIRSR" id="PIRSR002419-1"/>
    </source>
</evidence>
<evidence type="ECO:0000256" key="4">
    <source>
        <dbReference type="ARBA" id="ARBA00022989"/>
    </source>
</evidence>
<dbReference type="SUPFAM" id="SSF48652">
    <property type="entry name" value="Tetraspanin"/>
    <property type="match status" value="1"/>
</dbReference>
<accession>A0A8D9F6A4</accession>
<keyword evidence="3 7" id="KW-0812">Transmembrane</keyword>
<dbReference type="PIRSF" id="PIRSF002419">
    <property type="entry name" value="Tetraspanin"/>
    <property type="match status" value="1"/>
</dbReference>
<feature type="disulfide bond" evidence="6">
    <location>
        <begin position="147"/>
        <end position="181"/>
    </location>
</feature>
<keyword evidence="6" id="KW-1015">Disulfide bond</keyword>
<dbReference type="Pfam" id="PF00335">
    <property type="entry name" value="Tetraspanin"/>
    <property type="match status" value="1"/>
</dbReference>
<feature type="disulfide bond" evidence="6">
    <location>
        <begin position="148"/>
        <end position="168"/>
    </location>
</feature>
<dbReference type="InterPro" id="IPR008952">
    <property type="entry name" value="Tetraspanin_EC2_sf"/>
</dbReference>
<dbReference type="PRINTS" id="PR00259">
    <property type="entry name" value="TMFOUR"/>
</dbReference>
<feature type="transmembrane region" description="Helical" evidence="7">
    <location>
        <begin position="56"/>
        <end position="78"/>
    </location>
</feature>
<evidence type="ECO:0000256" key="3">
    <source>
        <dbReference type="ARBA" id="ARBA00022692"/>
    </source>
</evidence>
<feature type="transmembrane region" description="Helical" evidence="7">
    <location>
        <begin position="12"/>
        <end position="36"/>
    </location>
</feature>
<dbReference type="EMBL" id="HBUF01353263">
    <property type="protein sequence ID" value="CAG6715535.1"/>
    <property type="molecule type" value="Transcribed_RNA"/>
</dbReference>
<evidence type="ECO:0000256" key="2">
    <source>
        <dbReference type="ARBA" id="ARBA00006840"/>
    </source>
</evidence>
<evidence type="ECO:0000256" key="1">
    <source>
        <dbReference type="ARBA" id="ARBA00004141"/>
    </source>
</evidence>
<dbReference type="CDD" id="cd03127">
    <property type="entry name" value="tetraspanin_LEL"/>
    <property type="match status" value="1"/>
</dbReference>
<dbReference type="PANTHER" id="PTHR19282">
    <property type="entry name" value="TETRASPANIN"/>
    <property type="match status" value="1"/>
</dbReference>
<feature type="transmembrane region" description="Helical" evidence="7">
    <location>
        <begin position="85"/>
        <end position="109"/>
    </location>
</feature>
<dbReference type="PANTHER" id="PTHR19282:SF544">
    <property type="entry name" value="TETRASPANIN"/>
    <property type="match status" value="1"/>
</dbReference>
<dbReference type="GO" id="GO:0005886">
    <property type="term" value="C:plasma membrane"/>
    <property type="evidence" value="ECO:0007669"/>
    <property type="project" value="TreeGrafter"/>
</dbReference>
<feature type="transmembrane region" description="Helical" evidence="7">
    <location>
        <begin position="208"/>
        <end position="238"/>
    </location>
</feature>
<dbReference type="PROSITE" id="PS00421">
    <property type="entry name" value="TM4_1"/>
    <property type="match status" value="1"/>
</dbReference>
<evidence type="ECO:0000256" key="5">
    <source>
        <dbReference type="ARBA" id="ARBA00023136"/>
    </source>
</evidence>
<dbReference type="InterPro" id="IPR018499">
    <property type="entry name" value="Tetraspanin/Peripherin"/>
</dbReference>
<organism evidence="8">
    <name type="scientific">Cacopsylla melanoneura</name>
    <dbReference type="NCBI Taxonomy" id="428564"/>
    <lineage>
        <taxon>Eukaryota</taxon>
        <taxon>Metazoa</taxon>
        <taxon>Ecdysozoa</taxon>
        <taxon>Arthropoda</taxon>
        <taxon>Hexapoda</taxon>
        <taxon>Insecta</taxon>
        <taxon>Pterygota</taxon>
        <taxon>Neoptera</taxon>
        <taxon>Paraneoptera</taxon>
        <taxon>Hemiptera</taxon>
        <taxon>Sternorrhyncha</taxon>
        <taxon>Psylloidea</taxon>
        <taxon>Psyllidae</taxon>
        <taxon>Psyllinae</taxon>
        <taxon>Cacopsylla</taxon>
    </lineage>
</organism>
<keyword evidence="5 7" id="KW-0472">Membrane</keyword>
<dbReference type="EMBL" id="HBUF01353261">
    <property type="protein sequence ID" value="CAG6715532.1"/>
    <property type="molecule type" value="Transcribed_RNA"/>
</dbReference>
<evidence type="ECO:0000256" key="7">
    <source>
        <dbReference type="RuleBase" id="RU361218"/>
    </source>
</evidence>
<protein>
    <recommendedName>
        <fullName evidence="7">Tetraspanin</fullName>
    </recommendedName>
</protein>
<dbReference type="AlphaFoldDB" id="A0A8D9F6A4"/>
<reference evidence="8" key="1">
    <citation type="submission" date="2021-05" db="EMBL/GenBank/DDBJ databases">
        <authorList>
            <person name="Alioto T."/>
            <person name="Alioto T."/>
            <person name="Gomez Garrido J."/>
        </authorList>
    </citation>
    <scope>NUCLEOTIDE SEQUENCE</scope>
</reference>
<dbReference type="Gene3D" id="1.10.1450.10">
    <property type="entry name" value="Tetraspanin"/>
    <property type="match status" value="1"/>
</dbReference>
<name>A0A8D9F6A4_9HEMI</name>